<dbReference type="Proteomes" id="UP001390339">
    <property type="component" value="Unassembled WGS sequence"/>
</dbReference>
<keyword evidence="2" id="KW-1185">Reference proteome</keyword>
<proteinExistence type="predicted"/>
<evidence type="ECO:0000313" key="1">
    <source>
        <dbReference type="EMBL" id="KAK8856649.1"/>
    </source>
</evidence>
<accession>A0ABR2I2M6</accession>
<evidence type="ECO:0008006" key="3">
    <source>
        <dbReference type="Google" id="ProtNLM"/>
    </source>
</evidence>
<name>A0ABR2I2M6_9PEZI</name>
<comment type="caution">
    <text evidence="1">The sequence shown here is derived from an EMBL/GenBank/DDBJ whole genome shotgun (WGS) entry which is preliminary data.</text>
</comment>
<reference evidence="1 2" key="1">
    <citation type="journal article" date="2024" name="IMA Fungus">
        <title>Apiospora arundinis, a panoply of carbohydrate-active enzymes and secondary metabolites.</title>
        <authorList>
            <person name="Sorensen T."/>
            <person name="Petersen C."/>
            <person name="Muurmann A.T."/>
            <person name="Christiansen J.V."/>
            <person name="Brundto M.L."/>
            <person name="Overgaard C.K."/>
            <person name="Boysen A.T."/>
            <person name="Wollenberg R.D."/>
            <person name="Larsen T.O."/>
            <person name="Sorensen J.L."/>
            <person name="Nielsen K.L."/>
            <person name="Sondergaard T.E."/>
        </authorList>
    </citation>
    <scope>NUCLEOTIDE SEQUENCE [LARGE SCALE GENOMIC DNA]</scope>
    <source>
        <strain evidence="1 2">AAU 773</strain>
    </source>
</reference>
<sequence>MAAQADTSWLIRLPNELLFQILDDLHPSDVGSGTQANRACHQLFTEYYFDRCSKEPDRTGTLGGLWGLFCRAVECDSLSIHHYLSDRINRLDWTGLEEFVWTDPSPAQR</sequence>
<organism evidence="1 2">
    <name type="scientific">Apiospora arundinis</name>
    <dbReference type="NCBI Taxonomy" id="335852"/>
    <lineage>
        <taxon>Eukaryota</taxon>
        <taxon>Fungi</taxon>
        <taxon>Dikarya</taxon>
        <taxon>Ascomycota</taxon>
        <taxon>Pezizomycotina</taxon>
        <taxon>Sordariomycetes</taxon>
        <taxon>Xylariomycetidae</taxon>
        <taxon>Amphisphaeriales</taxon>
        <taxon>Apiosporaceae</taxon>
        <taxon>Apiospora</taxon>
    </lineage>
</organism>
<dbReference type="EMBL" id="JAPCWZ010000007">
    <property type="protein sequence ID" value="KAK8856649.1"/>
    <property type="molecule type" value="Genomic_DNA"/>
</dbReference>
<protein>
    <recommendedName>
        <fullName evidence="3">F-box domain-containing protein</fullName>
    </recommendedName>
</protein>
<evidence type="ECO:0000313" key="2">
    <source>
        <dbReference type="Proteomes" id="UP001390339"/>
    </source>
</evidence>
<gene>
    <name evidence="1" type="ORF">PGQ11_012561</name>
</gene>